<proteinExistence type="predicted"/>
<dbReference type="RefSeq" id="WP_158263423.1">
    <property type="nucleotide sequence ID" value="NZ_PVTD01000001.1"/>
</dbReference>
<feature type="compositionally biased region" description="Basic and acidic residues" evidence="1">
    <location>
        <begin position="21"/>
        <end position="30"/>
    </location>
</feature>
<protein>
    <submittedName>
        <fullName evidence="2">Uncharacterized protein</fullName>
    </submittedName>
</protein>
<comment type="caution">
    <text evidence="2">The sequence shown here is derived from an EMBL/GenBank/DDBJ whole genome shotgun (WGS) entry which is preliminary data.</text>
</comment>
<accession>A0A2T0S0A8</accession>
<dbReference type="EMBL" id="PVTD01000001">
    <property type="protein sequence ID" value="PRY26845.1"/>
    <property type="molecule type" value="Genomic_DNA"/>
</dbReference>
<name>A0A2T0S0A8_9RHOB</name>
<keyword evidence="3" id="KW-1185">Reference proteome</keyword>
<evidence type="ECO:0000313" key="3">
    <source>
        <dbReference type="Proteomes" id="UP000239480"/>
    </source>
</evidence>
<dbReference type="AlphaFoldDB" id="A0A2T0S0A8"/>
<evidence type="ECO:0000313" key="2">
    <source>
        <dbReference type="EMBL" id="PRY26845.1"/>
    </source>
</evidence>
<evidence type="ECO:0000256" key="1">
    <source>
        <dbReference type="SAM" id="MobiDB-lite"/>
    </source>
</evidence>
<dbReference type="Proteomes" id="UP000239480">
    <property type="component" value="Unassembled WGS sequence"/>
</dbReference>
<reference evidence="2 3" key="1">
    <citation type="submission" date="2018-03" db="EMBL/GenBank/DDBJ databases">
        <title>Genomic Encyclopedia of Archaeal and Bacterial Type Strains, Phase II (KMG-II): from individual species to whole genera.</title>
        <authorList>
            <person name="Goeker M."/>
        </authorList>
    </citation>
    <scope>NUCLEOTIDE SEQUENCE [LARGE SCALE GENOMIC DNA]</scope>
    <source>
        <strain evidence="2 3">DSM 29328</strain>
    </source>
</reference>
<gene>
    <name evidence="2" type="ORF">CLV78_101949</name>
</gene>
<feature type="region of interest" description="Disordered" evidence="1">
    <location>
        <begin position="1"/>
        <end position="50"/>
    </location>
</feature>
<sequence length="50" mass="5691">MSDFQAPAPKKQPESPGHPRANRDPDREQQKPTPELGQNPRFTFKDFASI</sequence>
<organism evidence="2 3">
    <name type="scientific">Aliiruegeria haliotis</name>
    <dbReference type="NCBI Taxonomy" id="1280846"/>
    <lineage>
        <taxon>Bacteria</taxon>
        <taxon>Pseudomonadati</taxon>
        <taxon>Pseudomonadota</taxon>
        <taxon>Alphaproteobacteria</taxon>
        <taxon>Rhodobacterales</taxon>
        <taxon>Roseobacteraceae</taxon>
        <taxon>Aliiruegeria</taxon>
    </lineage>
</organism>